<dbReference type="STRING" id="485917.Phep_1785"/>
<keyword evidence="2" id="KW-1185">Reference proteome</keyword>
<dbReference type="KEGG" id="phe:Phep_1785"/>
<name>C6XVC8_PEDHD</name>
<evidence type="ECO:0000313" key="2">
    <source>
        <dbReference type="Proteomes" id="UP000000852"/>
    </source>
</evidence>
<dbReference type="PROSITE" id="PS51257">
    <property type="entry name" value="PROKAR_LIPOPROTEIN"/>
    <property type="match status" value="1"/>
</dbReference>
<dbReference type="EMBL" id="CP001681">
    <property type="protein sequence ID" value="ACU03994.1"/>
    <property type="molecule type" value="Genomic_DNA"/>
</dbReference>
<dbReference type="Proteomes" id="UP000000852">
    <property type="component" value="Chromosome"/>
</dbReference>
<evidence type="ECO:0008006" key="3">
    <source>
        <dbReference type="Google" id="ProtNLM"/>
    </source>
</evidence>
<reference evidence="1 2" key="1">
    <citation type="journal article" date="2009" name="Stand. Genomic Sci.">
        <title>Complete genome sequence of Pedobacter heparinus type strain (HIM 762-3).</title>
        <authorList>
            <person name="Han C."/>
            <person name="Spring S."/>
            <person name="Lapidus A."/>
            <person name="Del Rio T.G."/>
            <person name="Tice H."/>
            <person name="Copeland A."/>
            <person name="Cheng J.F."/>
            <person name="Lucas S."/>
            <person name="Chen F."/>
            <person name="Nolan M."/>
            <person name="Bruce D."/>
            <person name="Goodwin L."/>
            <person name="Pitluck S."/>
            <person name="Ivanova N."/>
            <person name="Mavromatis K."/>
            <person name="Mikhailova N."/>
            <person name="Pati A."/>
            <person name="Chen A."/>
            <person name="Palaniappan K."/>
            <person name="Land M."/>
            <person name="Hauser L."/>
            <person name="Chang Y.J."/>
            <person name="Jeffries C.C."/>
            <person name="Saunders E."/>
            <person name="Chertkov O."/>
            <person name="Brettin T."/>
            <person name="Goker M."/>
            <person name="Rohde M."/>
            <person name="Bristow J."/>
            <person name="Eisen J.A."/>
            <person name="Markowitz V."/>
            <person name="Hugenholtz P."/>
            <person name="Kyrpides N.C."/>
            <person name="Klenk H.P."/>
            <person name="Detter J.C."/>
        </authorList>
    </citation>
    <scope>NUCLEOTIDE SEQUENCE [LARGE SCALE GENOMIC DNA]</scope>
    <source>
        <strain evidence="2">ATCC 13125 / DSM 2366 / CIP 104194 / JCM 7457 / NBRC 12017 / NCIMB 9290 / NRRL B-14731 / HIM 762-3</strain>
    </source>
</reference>
<proteinExistence type="predicted"/>
<dbReference type="RefSeq" id="WP_015807608.1">
    <property type="nucleotide sequence ID" value="NC_013061.1"/>
</dbReference>
<organism evidence="1 2">
    <name type="scientific">Pedobacter heparinus (strain ATCC 13125 / DSM 2366 / CIP 104194 / JCM 7457 / NBRC 12017 / NCIMB 9290 / NRRL B-14731 / HIM 762-3)</name>
    <dbReference type="NCBI Taxonomy" id="485917"/>
    <lineage>
        <taxon>Bacteria</taxon>
        <taxon>Pseudomonadati</taxon>
        <taxon>Bacteroidota</taxon>
        <taxon>Sphingobacteriia</taxon>
        <taxon>Sphingobacteriales</taxon>
        <taxon>Sphingobacteriaceae</taxon>
        <taxon>Pedobacter</taxon>
    </lineage>
</organism>
<dbReference type="AlphaFoldDB" id="C6XVC8"/>
<dbReference type="HOGENOM" id="CLU_1089269_0_0_10"/>
<evidence type="ECO:0000313" key="1">
    <source>
        <dbReference type="EMBL" id="ACU03994.1"/>
    </source>
</evidence>
<protein>
    <recommendedName>
        <fullName evidence="3">Lipoprotein</fullName>
    </recommendedName>
</protein>
<sequence>MKGITVFFLSMIMLASCREDQKRTTEQESYFIAPVYTDSVYFAVNEYFTDKISVEGEMPPFHQLEKAVHETYFQRFVAKEGRFRKIHAIGTTIERYKRALQDSIHTSHFDQYVKFDELGIFDGEPADPVGLIPLYAGRRVRLYEAWTPRVPVKIDFGSGMANFRLAIDSAYTAGNNDLLVRVSVQFDGTLQLVQALHGAQLTIQGKGWFTWNCTINQRRDTHLSATYIARKGNNKLTQQITRSDTLIVYRNKLNF</sequence>
<accession>C6XVC8</accession>
<gene>
    <name evidence="1" type="ordered locus">Phep_1785</name>
</gene>
<dbReference type="OrthoDB" id="282859at2"/>